<dbReference type="EMBL" id="JARLKZ010000008">
    <property type="protein sequence ID" value="MEC0241049.1"/>
    <property type="molecule type" value="Genomic_DNA"/>
</dbReference>
<accession>A0ABU6GNS0</accession>
<dbReference type="Gene3D" id="3.30.450.150">
    <property type="entry name" value="Haem-degrading domain"/>
    <property type="match status" value="1"/>
</dbReference>
<dbReference type="PANTHER" id="PTHR34309">
    <property type="entry name" value="SLR1406 PROTEIN"/>
    <property type="match status" value="1"/>
</dbReference>
<gene>
    <name evidence="1" type="ORF">P4H66_14445</name>
</gene>
<dbReference type="Proteomes" id="UP001344632">
    <property type="component" value="Unassembled WGS sequence"/>
</dbReference>
<evidence type="ECO:0000313" key="1">
    <source>
        <dbReference type="EMBL" id="MEC0241049.1"/>
    </source>
</evidence>
<name>A0ABU6GNS0_9BACL</name>
<dbReference type="SUPFAM" id="SSF143744">
    <property type="entry name" value="GlcG-like"/>
    <property type="match status" value="1"/>
</dbReference>
<dbReference type="RefSeq" id="WP_326088776.1">
    <property type="nucleotide sequence ID" value="NZ_JARLKZ010000008.1"/>
</dbReference>
<dbReference type="InterPro" id="IPR038084">
    <property type="entry name" value="PduO/GlcC-like_sf"/>
</dbReference>
<comment type="caution">
    <text evidence="1">The sequence shown here is derived from an EMBL/GenBank/DDBJ whole genome shotgun (WGS) entry which is preliminary data.</text>
</comment>
<protein>
    <submittedName>
        <fullName evidence="1">Heme-binding protein</fullName>
    </submittedName>
</protein>
<evidence type="ECO:0000313" key="2">
    <source>
        <dbReference type="Proteomes" id="UP001344632"/>
    </source>
</evidence>
<dbReference type="PANTHER" id="PTHR34309:SF1">
    <property type="entry name" value="PROTEIN GLCG"/>
    <property type="match status" value="1"/>
</dbReference>
<dbReference type="Pfam" id="PF03928">
    <property type="entry name" value="HbpS-like"/>
    <property type="match status" value="1"/>
</dbReference>
<dbReference type="InterPro" id="IPR005624">
    <property type="entry name" value="PduO/GlcC-like"/>
</dbReference>
<organism evidence="1 2">
    <name type="scientific">Paenibacillus dokdonensis</name>
    <dbReference type="NCBI Taxonomy" id="2567944"/>
    <lineage>
        <taxon>Bacteria</taxon>
        <taxon>Bacillati</taxon>
        <taxon>Bacillota</taxon>
        <taxon>Bacilli</taxon>
        <taxon>Bacillales</taxon>
        <taxon>Paenibacillaceae</taxon>
        <taxon>Paenibacillus</taxon>
    </lineage>
</organism>
<dbReference type="InterPro" id="IPR052517">
    <property type="entry name" value="GlcG_carb_metab_protein"/>
</dbReference>
<reference evidence="1 2" key="1">
    <citation type="submission" date="2023-03" db="EMBL/GenBank/DDBJ databases">
        <title>Bacillus Genome Sequencing.</title>
        <authorList>
            <person name="Dunlap C."/>
        </authorList>
    </citation>
    <scope>NUCLEOTIDE SEQUENCE [LARGE SCALE GENOMIC DNA]</scope>
    <source>
        <strain evidence="1 2">BD-525</strain>
    </source>
</reference>
<sequence>MKITLDIAKFLLEAAEKKAKEMGLAENIAIVDDGANLVAFHRMDHAKIGGIDISQNKAWTSVALQMPTSNLAQAAQPGNPSFGINTTNHGKIVILGGGIPLKIGETIVGGIGVSGGTSQQDIEVANAAVQALEGLIQHHESRNITYRIGSN</sequence>
<proteinExistence type="predicted"/>
<keyword evidence="2" id="KW-1185">Reference proteome</keyword>